<evidence type="ECO:0000259" key="1">
    <source>
        <dbReference type="Pfam" id="PF02026"/>
    </source>
</evidence>
<dbReference type="InterPro" id="IPR027417">
    <property type="entry name" value="P-loop_NTPase"/>
</dbReference>
<name>B4SA19_PELPB</name>
<organism evidence="2 3">
    <name type="scientific">Pelodictyon phaeoclathratiforme (strain DSM 5477 / BU-1)</name>
    <dbReference type="NCBI Taxonomy" id="324925"/>
    <lineage>
        <taxon>Bacteria</taxon>
        <taxon>Pseudomonadati</taxon>
        <taxon>Chlorobiota</taxon>
        <taxon>Chlorobiia</taxon>
        <taxon>Chlorobiales</taxon>
        <taxon>Chlorobiaceae</taxon>
        <taxon>Chlorobium/Pelodictyon group</taxon>
        <taxon>Pelodictyon</taxon>
    </lineage>
</organism>
<dbReference type="Gene3D" id="3.40.50.300">
    <property type="entry name" value="P-loop containing nucleotide triphosphate hydrolases"/>
    <property type="match status" value="1"/>
</dbReference>
<accession>B4SA19</accession>
<feature type="domain" description="Ryanodine receptor Ryr" evidence="1">
    <location>
        <begin position="841"/>
        <end position="912"/>
    </location>
</feature>
<evidence type="ECO:0000313" key="3">
    <source>
        <dbReference type="Proteomes" id="UP000002724"/>
    </source>
</evidence>
<reference evidence="2 3" key="1">
    <citation type="submission" date="2008-06" db="EMBL/GenBank/DDBJ databases">
        <title>Complete sequence of Pelodictyon phaeoclathratiforme BU-1.</title>
        <authorList>
            <consortium name="US DOE Joint Genome Institute"/>
            <person name="Lucas S."/>
            <person name="Copeland A."/>
            <person name="Lapidus A."/>
            <person name="Glavina del Rio T."/>
            <person name="Dalin E."/>
            <person name="Tice H."/>
            <person name="Bruce D."/>
            <person name="Goodwin L."/>
            <person name="Pitluck S."/>
            <person name="Schmutz J."/>
            <person name="Larimer F."/>
            <person name="Land M."/>
            <person name="Hauser L."/>
            <person name="Kyrpides N."/>
            <person name="Mikhailova N."/>
            <person name="Liu Z."/>
            <person name="Li T."/>
            <person name="Zhao F."/>
            <person name="Overmann J."/>
            <person name="Bryant D.A."/>
            <person name="Richardson P."/>
        </authorList>
    </citation>
    <scope>NUCLEOTIDE SEQUENCE [LARGE SCALE GENOMIC DNA]</scope>
    <source>
        <strain evidence="3">DSM 5477 / BU-1</strain>
    </source>
</reference>
<gene>
    <name evidence="2" type="ordered locus">Ppha_1462</name>
</gene>
<dbReference type="HOGENOM" id="CLU_015856_0_0_10"/>
<dbReference type="Proteomes" id="UP000002724">
    <property type="component" value="Chromosome"/>
</dbReference>
<protein>
    <recommendedName>
        <fullName evidence="1">Ryanodine receptor Ryr domain-containing protein</fullName>
    </recommendedName>
</protein>
<evidence type="ECO:0000313" key="2">
    <source>
        <dbReference type="EMBL" id="ACF43715.1"/>
    </source>
</evidence>
<dbReference type="EMBL" id="CP001110">
    <property type="protein sequence ID" value="ACF43715.1"/>
    <property type="molecule type" value="Genomic_DNA"/>
</dbReference>
<proteinExistence type="predicted"/>
<dbReference type="Gene3D" id="6.20.350.10">
    <property type="match status" value="2"/>
</dbReference>
<dbReference type="SUPFAM" id="SSF52540">
    <property type="entry name" value="P-loop containing nucleoside triphosphate hydrolases"/>
    <property type="match status" value="1"/>
</dbReference>
<dbReference type="eggNOG" id="COG0464">
    <property type="taxonomic scope" value="Bacteria"/>
</dbReference>
<dbReference type="AlphaFoldDB" id="B4SA19"/>
<dbReference type="InterPro" id="IPR003032">
    <property type="entry name" value="Ryanodine_rcpt"/>
</dbReference>
<dbReference type="STRING" id="324925.Ppha_1462"/>
<keyword evidence="3" id="KW-1185">Reference proteome</keyword>
<dbReference type="Pfam" id="PF02026">
    <property type="entry name" value="RyR"/>
    <property type="match status" value="1"/>
</dbReference>
<dbReference type="KEGG" id="pph:Ppha_1462"/>
<sequence>MPLFMQQNKNALLVIVTGDVTMDWNIARHAHPSQEATEWTGEARSNLNWQYGSAALLAELITTMTKQLESDLPYTVKVISPDTPAQASFTLFNTCYVHSYAVWAQYRDKVPEKTERSEPHWRVERFLGLDLPSEGVAEHRGNPVPKRSANADIIVIDDSNLGFRNNKANWPEAISEPAHNVNAPWIIVKMSSPVAKGDLWSHLVAKVSDRLVAVLTIDDLRQSKIQVSARISWEKTAQELNWELTHNPEVNGLTNAAYCIVSFGTTGALLIPGRHNSGKKPTLLFDPLFMEGEWAPGKGMMIGKTSTLVASIVFQILLNRDAPDFKQGVQCGVTAMRHLQTVGYDGGTEPVTRLQFPTEGVISTLKNAEIPLAEAELQASTVKNSSQRLHWTILAASSHDSLESLSETIVLQGTKNTLKNVPIGKFGKLVTVDRQEIESLRSIQSLIGEYCTQKKERPLSIAVFGPPGSGKSFAVEQIALVANPEKIAEKTLTFNLSQFNDPDELINAFHQIRDIGLSGKIPLVFWDEFDSTLENKKLGWLRFFLAPMQDGKFQEGQITHPIGKAIFVFAGGTFPNVDSFMNLLSEEDLTQDLANKLANKKASPLDKKTIEEAKKIAKKLIKKISDAKVPDFISRLKGFLNVLGPNPQEDNKQNDPFYIVRRALLLRSIFERETPQLLDKDHQLRIDTGILRGFLQINKYLHGARSMESIVAMSRLGNRSHFSRSNLPPEKQLRLHVDPVKFIELLHKLKLEGDLLETLAKLNHLLFCKNLRKEKYVLGKITDEKTEPKTHSSLKPYACLPAHEKEQNRRAVRDIPNKLERFGYAMAPGRNNEADIVFPTDILEKMAELEHERWVKANMDENWEHAFITDKDNKLHTLLVKWDELSKDEKDKDRRLISESIPYMLRKAGYTIVKLSV</sequence>